<reference evidence="2" key="1">
    <citation type="submission" date="2019-12" db="EMBL/GenBank/DDBJ databases">
        <title>Genome sequencing and annotation of Brassica cretica.</title>
        <authorList>
            <person name="Studholme D.J."/>
            <person name="Sarris P.F."/>
        </authorList>
    </citation>
    <scope>NUCLEOTIDE SEQUENCE</scope>
    <source>
        <strain evidence="2">PFS-001/15</strain>
        <tissue evidence="2">Leaf</tissue>
    </source>
</reference>
<gene>
    <name evidence="2" type="ORF">F2Q68_00045882</name>
</gene>
<organism evidence="2 3">
    <name type="scientific">Brassica cretica</name>
    <name type="common">Mustard</name>
    <dbReference type="NCBI Taxonomy" id="69181"/>
    <lineage>
        <taxon>Eukaryota</taxon>
        <taxon>Viridiplantae</taxon>
        <taxon>Streptophyta</taxon>
        <taxon>Embryophyta</taxon>
        <taxon>Tracheophyta</taxon>
        <taxon>Spermatophyta</taxon>
        <taxon>Magnoliopsida</taxon>
        <taxon>eudicotyledons</taxon>
        <taxon>Gunneridae</taxon>
        <taxon>Pentapetalae</taxon>
        <taxon>rosids</taxon>
        <taxon>malvids</taxon>
        <taxon>Brassicales</taxon>
        <taxon>Brassicaceae</taxon>
        <taxon>Brassiceae</taxon>
        <taxon>Brassica</taxon>
    </lineage>
</organism>
<evidence type="ECO:0000313" key="2">
    <source>
        <dbReference type="EMBL" id="KAF2607637.1"/>
    </source>
</evidence>
<dbReference type="EMBL" id="QGKW02000276">
    <property type="protein sequence ID" value="KAF2607637.1"/>
    <property type="molecule type" value="Genomic_DNA"/>
</dbReference>
<accession>A0A8S9LNJ8</accession>
<sequence>MRERSPASLVEESTGRDMSSSFVHESHQQRRDRRYDEKSPFRLRRERETDARNETEQGLHLSSVLMLLIKRSVFCFFLLV</sequence>
<dbReference type="Proteomes" id="UP000712281">
    <property type="component" value="Unassembled WGS sequence"/>
</dbReference>
<evidence type="ECO:0000256" key="1">
    <source>
        <dbReference type="SAM" id="MobiDB-lite"/>
    </source>
</evidence>
<feature type="region of interest" description="Disordered" evidence="1">
    <location>
        <begin position="1"/>
        <end position="56"/>
    </location>
</feature>
<name>A0A8S9LNJ8_BRACR</name>
<proteinExistence type="predicted"/>
<evidence type="ECO:0000313" key="3">
    <source>
        <dbReference type="Proteomes" id="UP000712281"/>
    </source>
</evidence>
<feature type="compositionally biased region" description="Basic and acidic residues" evidence="1">
    <location>
        <begin position="24"/>
        <end position="56"/>
    </location>
</feature>
<dbReference type="AlphaFoldDB" id="A0A8S9LNJ8"/>
<protein>
    <submittedName>
        <fullName evidence="2">Uncharacterized protein</fullName>
    </submittedName>
</protein>
<comment type="caution">
    <text evidence="2">The sequence shown here is derived from an EMBL/GenBank/DDBJ whole genome shotgun (WGS) entry which is preliminary data.</text>
</comment>